<dbReference type="GO" id="GO:0008270">
    <property type="term" value="F:zinc ion binding"/>
    <property type="evidence" value="ECO:0007669"/>
    <property type="project" value="UniProtKB-KW"/>
</dbReference>
<dbReference type="Pfam" id="PF21090">
    <property type="entry name" value="P-loop_SecA"/>
    <property type="match status" value="1"/>
</dbReference>
<dbReference type="CDD" id="cd18803">
    <property type="entry name" value="SF2_C_secA"/>
    <property type="match status" value="1"/>
</dbReference>
<evidence type="ECO:0000256" key="13">
    <source>
        <dbReference type="ARBA" id="ARBA00023136"/>
    </source>
</evidence>
<evidence type="ECO:0000259" key="20">
    <source>
        <dbReference type="PROSITE" id="PS51192"/>
    </source>
</evidence>
<dbReference type="SUPFAM" id="SSF81886">
    <property type="entry name" value="Helical scaffold and wing domains of SecA"/>
    <property type="match status" value="2"/>
</dbReference>
<dbReference type="SUPFAM" id="SSF52540">
    <property type="entry name" value="P-loop containing nucleoside triphosphate hydrolases"/>
    <property type="match status" value="2"/>
</dbReference>
<dbReference type="SMART" id="SM00957">
    <property type="entry name" value="SecA_DEAD"/>
    <property type="match status" value="1"/>
</dbReference>
<evidence type="ECO:0000256" key="14">
    <source>
        <dbReference type="ARBA" id="ARBA00034043"/>
    </source>
</evidence>
<dbReference type="Pfam" id="PF01043">
    <property type="entry name" value="SecA_PP_bind"/>
    <property type="match status" value="1"/>
</dbReference>
<dbReference type="SMART" id="SM00320">
    <property type="entry name" value="WD40"/>
    <property type="match status" value="6"/>
</dbReference>
<evidence type="ECO:0000256" key="8">
    <source>
        <dbReference type="ARBA" id="ARBA00022833"/>
    </source>
</evidence>
<evidence type="ECO:0000256" key="12">
    <source>
        <dbReference type="ARBA" id="ARBA00023010"/>
    </source>
</evidence>
<dbReference type="PROSITE" id="PS50089">
    <property type="entry name" value="ZF_RING_2"/>
    <property type="match status" value="1"/>
</dbReference>
<comment type="catalytic activity">
    <reaction evidence="14">
        <text>ATP + H2O + chloroplast-proteinSide 1 = ADP + phosphate + chloroplast-proteinSide 2.</text>
        <dbReference type="EC" id="7.4.2.4"/>
    </reaction>
</comment>
<feature type="domain" description="Helicase ATP-binding" evidence="20">
    <location>
        <begin position="1112"/>
        <end position="1253"/>
    </location>
</feature>
<feature type="domain" description="SecA family profile" evidence="21">
    <location>
        <begin position="1026"/>
        <end position="1723"/>
    </location>
</feature>
<protein>
    <recommendedName>
        <fullName evidence="3">chloroplast protein-transporting ATPase</fullName>
        <ecNumber evidence="3">7.4.2.4</ecNumber>
    </recommendedName>
</protein>
<evidence type="ECO:0000256" key="15">
    <source>
        <dbReference type="PROSITE-ProRule" id="PRU00175"/>
    </source>
</evidence>
<dbReference type="SMART" id="SM00184">
    <property type="entry name" value="RING"/>
    <property type="match status" value="1"/>
</dbReference>
<dbReference type="InterPro" id="IPR011115">
    <property type="entry name" value="SecA_DEAD"/>
</dbReference>
<dbReference type="InterPro" id="IPR013083">
    <property type="entry name" value="Znf_RING/FYVE/PHD"/>
</dbReference>
<dbReference type="CDD" id="cd16587">
    <property type="entry name" value="RING-HC_TRIM32_C-VII"/>
    <property type="match status" value="1"/>
</dbReference>
<evidence type="ECO:0000256" key="7">
    <source>
        <dbReference type="ARBA" id="ARBA00022771"/>
    </source>
</evidence>
<dbReference type="InterPro" id="IPR001680">
    <property type="entry name" value="WD40_rpt"/>
</dbReference>
<keyword evidence="16" id="KW-0853">WD repeat</keyword>
<keyword evidence="8" id="KW-0862">Zinc</keyword>
<dbReference type="GO" id="GO:0016020">
    <property type="term" value="C:membrane"/>
    <property type="evidence" value="ECO:0007669"/>
    <property type="project" value="UniProtKB-SubCell"/>
</dbReference>
<dbReference type="EC" id="7.4.2.4" evidence="3"/>
<dbReference type="InterPro" id="IPR036322">
    <property type="entry name" value="WD40_repeat_dom_sf"/>
</dbReference>
<name>A0A978V9H1_ZIZJJ</name>
<keyword evidence="13" id="KW-0472">Membrane</keyword>
<dbReference type="PANTHER" id="PTHR30612:SF11">
    <property type="entry name" value="PROTEIN TRANSLOCASE SUBUNIT SECA2, CHLOROPLASTIC"/>
    <property type="match status" value="1"/>
</dbReference>
<evidence type="ECO:0000256" key="17">
    <source>
        <dbReference type="SAM" id="MobiDB-lite"/>
    </source>
</evidence>
<dbReference type="GO" id="GO:0009941">
    <property type="term" value="C:chloroplast envelope"/>
    <property type="evidence" value="ECO:0007669"/>
    <property type="project" value="TreeGrafter"/>
</dbReference>
<dbReference type="InterPro" id="IPR000719">
    <property type="entry name" value="Prot_kinase_dom"/>
</dbReference>
<evidence type="ECO:0000259" key="21">
    <source>
        <dbReference type="PROSITE" id="PS51196"/>
    </source>
</evidence>
<evidence type="ECO:0000256" key="1">
    <source>
        <dbReference type="ARBA" id="ARBA00004170"/>
    </source>
</evidence>
<dbReference type="GO" id="GO:0006605">
    <property type="term" value="P:protein targeting"/>
    <property type="evidence" value="ECO:0007669"/>
    <property type="project" value="InterPro"/>
</dbReference>
<keyword evidence="5" id="KW-0479">Metal-binding</keyword>
<dbReference type="InterPro" id="IPR000185">
    <property type="entry name" value="SecA"/>
</dbReference>
<dbReference type="GO" id="GO:0006886">
    <property type="term" value="P:intracellular protein transport"/>
    <property type="evidence" value="ECO:0007669"/>
    <property type="project" value="InterPro"/>
</dbReference>
<dbReference type="InterPro" id="IPR014018">
    <property type="entry name" value="SecA_motor_DEAD"/>
</dbReference>
<accession>A0A978V9H1</accession>
<organism evidence="22 23">
    <name type="scientific">Ziziphus jujuba var. spinosa</name>
    <dbReference type="NCBI Taxonomy" id="714518"/>
    <lineage>
        <taxon>Eukaryota</taxon>
        <taxon>Viridiplantae</taxon>
        <taxon>Streptophyta</taxon>
        <taxon>Embryophyta</taxon>
        <taxon>Tracheophyta</taxon>
        <taxon>Spermatophyta</taxon>
        <taxon>Magnoliopsida</taxon>
        <taxon>eudicotyledons</taxon>
        <taxon>Gunneridae</taxon>
        <taxon>Pentapetalae</taxon>
        <taxon>rosids</taxon>
        <taxon>fabids</taxon>
        <taxon>Rosales</taxon>
        <taxon>Rhamnaceae</taxon>
        <taxon>Paliureae</taxon>
        <taxon>Ziziphus</taxon>
    </lineage>
</organism>
<dbReference type="Gene3D" id="1.10.3060.10">
    <property type="entry name" value="Helical scaffold and wing domains of SecA"/>
    <property type="match status" value="2"/>
</dbReference>
<reference evidence="22" key="1">
    <citation type="journal article" date="2021" name="Front. Plant Sci.">
        <title>Chromosome-Scale Genome Assembly for Chinese Sour Jujube and Insights Into Its Genome Evolution and Domestication Signature.</title>
        <authorList>
            <person name="Shen L.-Y."/>
            <person name="Luo H."/>
            <person name="Wang X.-L."/>
            <person name="Wang X.-M."/>
            <person name="Qiu X.-J."/>
            <person name="Liu H."/>
            <person name="Zhou S.-S."/>
            <person name="Jia K.-H."/>
            <person name="Nie S."/>
            <person name="Bao Y.-T."/>
            <person name="Zhang R.-G."/>
            <person name="Yun Q.-Z."/>
            <person name="Chai Y.-H."/>
            <person name="Lu J.-Y."/>
            <person name="Li Y."/>
            <person name="Zhao S.-W."/>
            <person name="Mao J.-F."/>
            <person name="Jia S.-G."/>
            <person name="Mao Y.-M."/>
        </authorList>
    </citation>
    <scope>NUCLEOTIDE SEQUENCE</scope>
    <source>
        <strain evidence="22">AT0</strain>
        <tissue evidence="22">Leaf</tissue>
    </source>
</reference>
<dbReference type="InterPro" id="IPR027417">
    <property type="entry name" value="P-loop_NTPase"/>
</dbReference>
<proteinExistence type="inferred from homology"/>
<dbReference type="InterPro" id="IPR011130">
    <property type="entry name" value="SecA_preprotein_X-link_dom"/>
</dbReference>
<dbReference type="Gene3D" id="3.30.40.10">
    <property type="entry name" value="Zinc/RING finger domain, C3HC4 (zinc finger)"/>
    <property type="match status" value="1"/>
</dbReference>
<dbReference type="SUPFAM" id="SSF56112">
    <property type="entry name" value="Protein kinase-like (PK-like)"/>
    <property type="match status" value="1"/>
</dbReference>
<dbReference type="PROSITE" id="PS51196">
    <property type="entry name" value="SECA_MOTOR_DEAD"/>
    <property type="match status" value="1"/>
</dbReference>
<dbReference type="PANTHER" id="PTHR30612">
    <property type="entry name" value="SECA INNER MEMBRANE COMPONENT OF SEC PROTEIN SECRETION SYSTEM"/>
    <property type="match status" value="1"/>
</dbReference>
<keyword evidence="12" id="KW-0811">Translocation</keyword>
<dbReference type="InterPro" id="IPR020937">
    <property type="entry name" value="SecA_CS"/>
</dbReference>
<dbReference type="PROSITE" id="PS50294">
    <property type="entry name" value="WD_REPEATS_REGION"/>
    <property type="match status" value="1"/>
</dbReference>
<dbReference type="FunFam" id="1.10.3060.10:FF:000005">
    <property type="entry name" value="Protein translocase subunit SecA"/>
    <property type="match status" value="1"/>
</dbReference>
<dbReference type="EMBL" id="JAEACU010000006">
    <property type="protein sequence ID" value="KAH7524556.1"/>
    <property type="molecule type" value="Genomic_DNA"/>
</dbReference>
<evidence type="ECO:0000259" key="18">
    <source>
        <dbReference type="PROSITE" id="PS50011"/>
    </source>
</evidence>
<dbReference type="SUPFAM" id="SSF57850">
    <property type="entry name" value="RING/U-box"/>
    <property type="match status" value="1"/>
</dbReference>
<keyword evidence="6" id="KW-0547">Nucleotide-binding</keyword>
<evidence type="ECO:0000259" key="19">
    <source>
        <dbReference type="PROSITE" id="PS50089"/>
    </source>
</evidence>
<evidence type="ECO:0000256" key="2">
    <source>
        <dbReference type="ARBA" id="ARBA00007650"/>
    </source>
</evidence>
<comment type="caution">
    <text evidence="22">The sequence shown here is derived from an EMBL/GenBank/DDBJ whole genome shotgun (WGS) entry which is preliminary data.</text>
</comment>
<dbReference type="Gene3D" id="1.10.510.10">
    <property type="entry name" value="Transferase(Phosphotransferase) domain 1"/>
    <property type="match status" value="1"/>
</dbReference>
<evidence type="ECO:0000313" key="23">
    <source>
        <dbReference type="Proteomes" id="UP000813462"/>
    </source>
</evidence>
<evidence type="ECO:0000256" key="16">
    <source>
        <dbReference type="PROSITE-ProRule" id="PRU00221"/>
    </source>
</evidence>
<dbReference type="Pfam" id="PF13445">
    <property type="entry name" value="zf-RING_UBOX"/>
    <property type="match status" value="1"/>
</dbReference>
<evidence type="ECO:0000256" key="10">
    <source>
        <dbReference type="ARBA" id="ARBA00022927"/>
    </source>
</evidence>
<dbReference type="InterPro" id="IPR036266">
    <property type="entry name" value="SecA_Wing/Scaffold_sf"/>
</dbReference>
<comment type="subcellular location">
    <subcellularLocation>
        <location evidence="1">Membrane</location>
        <topology evidence="1">Peripheral membrane protein</topology>
    </subcellularLocation>
</comment>
<dbReference type="PROSITE" id="PS51192">
    <property type="entry name" value="HELICASE_ATP_BIND_1"/>
    <property type="match status" value="1"/>
</dbReference>
<evidence type="ECO:0000313" key="22">
    <source>
        <dbReference type="EMBL" id="KAH7524556.1"/>
    </source>
</evidence>
<evidence type="ECO:0000256" key="4">
    <source>
        <dbReference type="ARBA" id="ARBA00022448"/>
    </source>
</evidence>
<dbReference type="Gene3D" id="3.40.50.300">
    <property type="entry name" value="P-loop containing nucleotide triphosphate hydrolases"/>
    <property type="match status" value="3"/>
</dbReference>
<feature type="domain" description="RING-type" evidence="19">
    <location>
        <begin position="6"/>
        <end position="51"/>
    </location>
</feature>
<dbReference type="Pfam" id="PF07517">
    <property type="entry name" value="SecA_DEAD"/>
    <property type="match status" value="1"/>
</dbReference>
<dbReference type="PRINTS" id="PR00906">
    <property type="entry name" value="SECA"/>
</dbReference>
<feature type="domain" description="Protein kinase" evidence="18">
    <location>
        <begin position="141"/>
        <end position="474"/>
    </location>
</feature>
<dbReference type="HAMAP" id="MF_01382">
    <property type="entry name" value="SecA"/>
    <property type="match status" value="1"/>
</dbReference>
<evidence type="ECO:0000256" key="5">
    <source>
        <dbReference type="ARBA" id="ARBA00022723"/>
    </source>
</evidence>
<dbReference type="SUPFAM" id="SSF81767">
    <property type="entry name" value="Pre-protein crosslinking domain of SecA"/>
    <property type="match status" value="1"/>
</dbReference>
<evidence type="ECO:0000256" key="3">
    <source>
        <dbReference type="ARBA" id="ARBA00012047"/>
    </source>
</evidence>
<dbReference type="SMART" id="SM00958">
    <property type="entry name" value="SecA_PP_bind"/>
    <property type="match status" value="1"/>
</dbReference>
<dbReference type="InterPro" id="IPR011009">
    <property type="entry name" value="Kinase-like_dom_sf"/>
</dbReference>
<feature type="region of interest" description="Disordered" evidence="17">
    <location>
        <begin position="509"/>
        <end position="536"/>
    </location>
</feature>
<dbReference type="InterPro" id="IPR027370">
    <property type="entry name" value="Znf-RING_euk"/>
</dbReference>
<dbReference type="GO" id="GO:0016464">
    <property type="term" value="F:chloroplast protein-transporting ATPase activity"/>
    <property type="evidence" value="ECO:0007669"/>
    <property type="project" value="UniProtKB-EC"/>
</dbReference>
<dbReference type="InterPro" id="IPR011116">
    <property type="entry name" value="SecA_Wing/Scaffold"/>
</dbReference>
<evidence type="ECO:0000256" key="9">
    <source>
        <dbReference type="ARBA" id="ARBA00022840"/>
    </source>
</evidence>
<feature type="repeat" description="WD" evidence="16">
    <location>
        <begin position="556"/>
        <end position="595"/>
    </location>
</feature>
<keyword evidence="11" id="KW-1278">Translocase</keyword>
<gene>
    <name evidence="22" type="ORF">FEM48_Zijuj06G0131900</name>
</gene>
<keyword evidence="10" id="KW-0653">Protein transport</keyword>
<dbReference type="FunFam" id="1.10.3060.10:FF:000008">
    <property type="entry name" value="Protein translocase subunit SecA"/>
    <property type="match status" value="1"/>
</dbReference>
<dbReference type="InterPro" id="IPR014001">
    <property type="entry name" value="Helicase_ATP-bd"/>
</dbReference>
<comment type="similarity">
    <text evidence="2">Belongs to the SecA family.</text>
</comment>
<dbReference type="Pfam" id="PF07516">
    <property type="entry name" value="SecA_SW"/>
    <property type="match status" value="1"/>
</dbReference>
<evidence type="ECO:0000256" key="6">
    <source>
        <dbReference type="ARBA" id="ARBA00022741"/>
    </source>
</evidence>
<dbReference type="Proteomes" id="UP000813462">
    <property type="component" value="Unassembled WGS sequence"/>
</dbReference>
<dbReference type="Pfam" id="PF00400">
    <property type="entry name" value="WD40"/>
    <property type="match status" value="3"/>
</dbReference>
<dbReference type="CDD" id="cd17928">
    <property type="entry name" value="DEXDc_SecA"/>
    <property type="match status" value="1"/>
</dbReference>
<evidence type="ECO:0000256" key="11">
    <source>
        <dbReference type="ARBA" id="ARBA00022967"/>
    </source>
</evidence>
<dbReference type="PROSITE" id="PS50011">
    <property type="entry name" value="PROTEIN_KINASE_DOM"/>
    <property type="match status" value="1"/>
</dbReference>
<dbReference type="InterPro" id="IPR036670">
    <property type="entry name" value="SecA_X-link_sf"/>
</dbReference>
<keyword evidence="9" id="KW-0067">ATP-binding</keyword>
<dbReference type="Gene3D" id="2.130.10.10">
    <property type="entry name" value="YVTN repeat-like/Quinoprotein amine dehydrogenase"/>
    <property type="match status" value="2"/>
</dbReference>
<dbReference type="InterPro" id="IPR001841">
    <property type="entry name" value="Znf_RING"/>
</dbReference>
<dbReference type="SUPFAM" id="SSF50978">
    <property type="entry name" value="WD40 repeat-like"/>
    <property type="match status" value="1"/>
</dbReference>
<dbReference type="GO" id="GO:0017038">
    <property type="term" value="P:protein import"/>
    <property type="evidence" value="ECO:0007669"/>
    <property type="project" value="InterPro"/>
</dbReference>
<dbReference type="GO" id="GO:0005524">
    <property type="term" value="F:ATP binding"/>
    <property type="evidence" value="ECO:0007669"/>
    <property type="project" value="UniProtKB-KW"/>
</dbReference>
<dbReference type="PROSITE" id="PS50082">
    <property type="entry name" value="WD_REPEATS_2"/>
    <property type="match status" value="2"/>
</dbReference>
<keyword evidence="7 15" id="KW-0863">Zinc-finger</keyword>
<dbReference type="InterPro" id="IPR044722">
    <property type="entry name" value="SecA_SF2_C"/>
</dbReference>
<sequence>MEWPECPVCLQNYDGEYTIPRVLACGHSTCESCLSKLPQRFSNTIRCPACTQLVKFPPQGPSALPKNIDLLSFCLPKNHGSDPSDSSQKPRKVSEDICAYDFLPRFWSEEFYAAWKDWILPQDAVLVDMKVDGEENGGVFDVLDGKTGSGFSSSLWVRVCLGDEQRVSLVRVVALPALDGSGFELGYVARVMKCLSEMREEPRNELSSMLRASVRQCRNIGKVYGLWGNLEDGFLYIVCKKQGGSFLKELGNLRNGFDDGDGFVSSKNGVSAFPMIGMEMCEAVMGLHSEGFTAGCIALSCFSFDDFGHAYLDLNEILVLGRKIRKTIMDTASSGTRIDDEELELIINNLLKNDVFLSPELLLELLHKEGVAVECDKYRYSTGYGSDIWGLACLLIRFLLGKILTEKVPKMSRNDCSDYSTMYSSWMNEVTSLLETELGSDYALLIDILLECLIYDPGSRPLVNDVRKCIRELIIKAPFDTASSCLEGAVDGDSTSGCIILGELCQPPKKMSPTKKGDDLRGSEAGNEADFGQEEERPDKHFFEDLSRGSVKFKDLHGHRDCITGIALGGGFLFSSSFDKTIRVWSLQDFSHVHTFEGHEHRVMALIYVDQEQPLCVSGDHGGGIFVWGTSIPLGQEPLKKWYEQKDWRYSGIHALSSSGNGYIYTGSGDKSIKAWLLQDGTLSCTMNGHKSVVSTLAVCDEVLYSGSWDGTIRLWSLIDHSPLTVLGEDTSGTVTSILALAVDRHMLIAAQENGRIKVWRNEMFMKSIHMHDGAVFAIGKEGKWLFTGGRDKTVSVQELCGDEFQVDARPIGSIPCDSVITALLCWQGKLFVGYANKLVKIVAIFLAYEAIANPKYSGLRELSSADAKPIANVWFNSEARYHGRSGDYHHHLLHHHHRGSSTTGTRAVVDRLRMSFWEVAAASVWWSSVLRKSFGSSRPDLSLEGLRRDCNSMATIPSSLQHPSSFLAPNTPPQWLSHTNTNFAFTPLPSFFYSSRQPRRRRLTLTATPTSTPIAASLKEYLGGLRKTWSDLTSLNYWVVRDYYRLVNSVNAFEPQIQSLTDEQLTAKTVEFRRRLRQGQTLADIQAEAFAVVREAAKRKLGMRHFDVQIIGGAVLHDGSIAEMKTGEGKTLVSTLAAYLNALTGEGVHVVTVNDYLAQRDAEWMGRVHHFLGLSVGLIQELGFDYLRDNLAGASGQLVMRWPKPFHFAIVDEVDSVLIDEGRNPLLISGEASKDAARYPVAAKVAELLVRGLHYNVELKDNSVELTEEGIELAEMALETHDLWDENDPWARFVMNALKAKEFYRRDVQYIVRNGKALIINELTGRVEEKRRWSEGIHQAVEAKEGLKIQADSVIVAQITYQSLFKLYPKLSGMTGTAKTEEKEFLKMFQIPVIEVPTNLPNIRKDLPIQAFATARGKWEHVRREVEYMFRQGRPVLVGTTRGYWFMIMISHLHACSVENSEHLSDLLKEQNIPHNVLNARPKYAAREAEIVAQAGRKYAITISTNMAGRGTDIILGGNPKMLAKEIIEDSLLSFLTKETPNVDVDGEAVSQKVLSKIKVGPSSLALLAKTALMAKYVCKSECKTWTYKEAKSIISESVELSQTSNLKELERLVDEQSETYPLGPTIALAYLSVLKDCEVHCFNEGSEVKRLGGLHVIGTSLHESRRIDNQLRGRAGRQGDPGSTRFMVSLQDEMFQKFNFDTEWAVRLISKITNDEDIPIEGDTIVKQLLALQVNAEKYFFGIRKSLVEFDEVLEVQRKHVYDLRQSLLTGDNESCSQHIFQYMQAVVDEIVFANADPLKHPRSWSLGKLLKEFVTIAGKLLNGITEETLLESLAQSHELSTVGGISDIHLPNLPTPPNSFRGIHKKSSSLKRWLAICSDELTNHITHQHVQCRNGRYRASINLLRKYLGDFLIASYLDVVQESGYDNVYVKEVEKAVLVKTLDCFWRDHLVNMNRLSSAVNVRSFGHRNPLEEYKIDGCRFFISMLSATRRLTVESLLQYWSSPMESQEIFL</sequence>
<dbReference type="PROSITE" id="PS01312">
    <property type="entry name" value="SECA"/>
    <property type="match status" value="1"/>
</dbReference>
<dbReference type="InterPro" id="IPR015943">
    <property type="entry name" value="WD40/YVTN_repeat-like_dom_sf"/>
</dbReference>
<feature type="repeat" description="WD" evidence="16">
    <location>
        <begin position="687"/>
        <end position="726"/>
    </location>
</feature>
<dbReference type="GO" id="GO:0004672">
    <property type="term" value="F:protein kinase activity"/>
    <property type="evidence" value="ECO:0007669"/>
    <property type="project" value="InterPro"/>
</dbReference>
<keyword evidence="4" id="KW-0813">Transport</keyword>